<evidence type="ECO:0000313" key="7">
    <source>
        <dbReference type="EMBL" id="TLX20734.1"/>
    </source>
</evidence>
<dbReference type="NCBIfam" id="NF008686">
    <property type="entry name" value="PRK11705.1"/>
    <property type="match status" value="1"/>
</dbReference>
<dbReference type="GO" id="GO:0008610">
    <property type="term" value="P:lipid biosynthetic process"/>
    <property type="evidence" value="ECO:0007669"/>
    <property type="project" value="InterPro"/>
</dbReference>
<evidence type="ECO:0000256" key="3">
    <source>
        <dbReference type="ARBA" id="ARBA00022679"/>
    </source>
</evidence>
<feature type="region of interest" description="Disordered" evidence="6">
    <location>
        <begin position="1"/>
        <end position="32"/>
    </location>
</feature>
<comment type="similarity">
    <text evidence="1">Belongs to the CFA/CMAS family.</text>
</comment>
<dbReference type="SUPFAM" id="SSF53335">
    <property type="entry name" value="S-adenosyl-L-methionine-dependent methyltransferases"/>
    <property type="match status" value="1"/>
</dbReference>
<organism evidence="7 8">
    <name type="scientific">Thermomonas fusca</name>
    <dbReference type="NCBI Taxonomy" id="215690"/>
    <lineage>
        <taxon>Bacteria</taxon>
        <taxon>Pseudomonadati</taxon>
        <taxon>Pseudomonadota</taxon>
        <taxon>Gammaproteobacteria</taxon>
        <taxon>Lysobacterales</taxon>
        <taxon>Lysobacteraceae</taxon>
        <taxon>Thermomonas</taxon>
    </lineage>
</organism>
<dbReference type="InterPro" id="IPR003333">
    <property type="entry name" value="CMAS"/>
</dbReference>
<dbReference type="GO" id="GO:0032259">
    <property type="term" value="P:methylation"/>
    <property type="evidence" value="ECO:0007669"/>
    <property type="project" value="UniProtKB-KW"/>
</dbReference>
<dbReference type="Proteomes" id="UP000308508">
    <property type="component" value="Unassembled WGS sequence"/>
</dbReference>
<accession>A0A5R9PB06</accession>
<dbReference type="Gene3D" id="3.40.50.150">
    <property type="entry name" value="Vaccinia Virus protein VP39"/>
    <property type="match status" value="1"/>
</dbReference>
<dbReference type="PIRSF" id="PIRSF003085">
    <property type="entry name" value="CMAS"/>
    <property type="match status" value="1"/>
</dbReference>
<evidence type="ECO:0000256" key="2">
    <source>
        <dbReference type="ARBA" id="ARBA00022603"/>
    </source>
</evidence>
<dbReference type="EC" id="2.1.1.79" evidence="7"/>
<reference evidence="7 8" key="1">
    <citation type="submission" date="2019-04" db="EMBL/GenBank/DDBJ databases">
        <authorList>
            <person name="Grouzdev D.S."/>
            <person name="Nazina T.N."/>
        </authorList>
    </citation>
    <scope>NUCLEOTIDE SEQUENCE [LARGE SCALE GENOMIC DNA]</scope>
    <source>
        <strain evidence="7 8">SHC 3-19</strain>
    </source>
</reference>
<dbReference type="GO" id="GO:0008825">
    <property type="term" value="F:cyclopropane-fatty-acyl-phospholipid synthase activity"/>
    <property type="evidence" value="ECO:0007669"/>
    <property type="project" value="UniProtKB-EC"/>
</dbReference>
<evidence type="ECO:0000256" key="1">
    <source>
        <dbReference type="ARBA" id="ARBA00010815"/>
    </source>
</evidence>
<gene>
    <name evidence="7" type="ORF">E5S66_13060</name>
</gene>
<keyword evidence="4" id="KW-0949">S-adenosyl-L-methionine</keyword>
<evidence type="ECO:0000256" key="5">
    <source>
        <dbReference type="ARBA" id="ARBA00023098"/>
    </source>
</evidence>
<dbReference type="CDD" id="cd02440">
    <property type="entry name" value="AdoMet_MTases"/>
    <property type="match status" value="1"/>
</dbReference>
<dbReference type="AlphaFoldDB" id="A0A5R9PB06"/>
<dbReference type="PANTHER" id="PTHR43667:SF1">
    <property type="entry name" value="CYCLOPROPANE-FATTY-ACYL-PHOSPHOLIPID SYNTHASE"/>
    <property type="match status" value="1"/>
</dbReference>
<dbReference type="PANTHER" id="PTHR43667">
    <property type="entry name" value="CYCLOPROPANE-FATTY-ACYL-PHOSPHOLIPID SYNTHASE"/>
    <property type="match status" value="1"/>
</dbReference>
<dbReference type="EMBL" id="SROY01000008">
    <property type="protein sequence ID" value="TLX20734.1"/>
    <property type="molecule type" value="Genomic_DNA"/>
</dbReference>
<sequence>MTVSQTTLPAADRAAPPGNVPQATPPTRRPVPGQAAVATVLARADVLVDGPRSWDMRVHDPGVFPRLLRNGSLALGETYMDGAWDCEALDQMLTRLLRARLDEAVIGWADRWDALRARLFNRQRGRRAFKVGERHYDLGNDLYRAMLGARLIYSCAYWSEAADLDAAQVAKLDLIARKLQLAPGMRVLDIGCGWGEALRHFAEHYGISGVGLTISREQADFARERCAGFPVEIRVQDYHDVRGEFDRVFSVGMFEHVGVRNYRAYFETVHRCLRPHGLTLLHTIGTNRSTNHTDPWIERYIFPNSMLPSAAQITAASEGLFVHEDWHNFGADYDRTLQAWRGNIEGAWSRLPARYDERFRRMWRYYLHASMAAFRSRNAQLWQLVLSRDGVPGGYVAPR</sequence>
<keyword evidence="8" id="KW-1185">Reference proteome</keyword>
<dbReference type="InterPro" id="IPR029063">
    <property type="entry name" value="SAM-dependent_MTases_sf"/>
</dbReference>
<proteinExistence type="inferred from homology"/>
<comment type="caution">
    <text evidence="7">The sequence shown here is derived from an EMBL/GenBank/DDBJ whole genome shotgun (WGS) entry which is preliminary data.</text>
</comment>
<dbReference type="Pfam" id="PF02353">
    <property type="entry name" value="CMAS"/>
    <property type="match status" value="1"/>
</dbReference>
<dbReference type="STRING" id="1123377.GCA_000423885_01735"/>
<evidence type="ECO:0000256" key="6">
    <source>
        <dbReference type="SAM" id="MobiDB-lite"/>
    </source>
</evidence>
<evidence type="ECO:0000313" key="8">
    <source>
        <dbReference type="Proteomes" id="UP000308508"/>
    </source>
</evidence>
<keyword evidence="3 7" id="KW-0808">Transferase</keyword>
<keyword evidence="5" id="KW-0443">Lipid metabolism</keyword>
<name>A0A5R9PB06_9GAMM</name>
<protein>
    <submittedName>
        <fullName evidence="7">Cyclopropane fatty acyl phospholipid synthase</fullName>
        <ecNumber evidence="7">2.1.1.79</ecNumber>
    </submittedName>
</protein>
<evidence type="ECO:0000256" key="4">
    <source>
        <dbReference type="ARBA" id="ARBA00022691"/>
    </source>
</evidence>
<dbReference type="InterPro" id="IPR050723">
    <property type="entry name" value="CFA/CMAS"/>
</dbReference>
<keyword evidence="2 7" id="KW-0489">Methyltransferase</keyword>